<evidence type="ECO:0000256" key="5">
    <source>
        <dbReference type="ARBA" id="ARBA00023136"/>
    </source>
</evidence>
<dbReference type="HAMAP" id="MF_00221">
    <property type="entry name" value="NRAMP"/>
    <property type="match status" value="1"/>
</dbReference>
<evidence type="ECO:0000313" key="7">
    <source>
        <dbReference type="EMBL" id="CAJ0884596.1"/>
    </source>
</evidence>
<dbReference type="NCBIfam" id="NF037982">
    <property type="entry name" value="Nramp_1"/>
    <property type="match status" value="1"/>
</dbReference>
<comment type="subcellular location">
    <subcellularLocation>
        <location evidence="1">Membrane</location>
        <topology evidence="1">Multi-pass membrane protein</topology>
    </subcellularLocation>
</comment>
<evidence type="ECO:0000256" key="1">
    <source>
        <dbReference type="ARBA" id="ARBA00004141"/>
    </source>
</evidence>
<accession>A0AA48M414</accession>
<gene>
    <name evidence="7" type="primary">mntH</name>
    <name evidence="7" type="ORF">AMST5_03538</name>
</gene>
<evidence type="ECO:0000256" key="2">
    <source>
        <dbReference type="ARBA" id="ARBA00022448"/>
    </source>
</evidence>
<proteinExistence type="inferred from homology"/>
<dbReference type="NCBIfam" id="NF001923">
    <property type="entry name" value="PRK00701.1"/>
    <property type="match status" value="1"/>
</dbReference>
<dbReference type="GO" id="GO:0005384">
    <property type="term" value="F:manganese ion transmembrane transporter activity"/>
    <property type="evidence" value="ECO:0007669"/>
    <property type="project" value="TreeGrafter"/>
</dbReference>
<feature type="transmembrane region" description="Helical" evidence="6">
    <location>
        <begin position="23"/>
        <end position="42"/>
    </location>
</feature>
<keyword evidence="4 6" id="KW-1133">Transmembrane helix</keyword>
<feature type="transmembrane region" description="Helical" evidence="6">
    <location>
        <begin position="410"/>
        <end position="428"/>
    </location>
</feature>
<dbReference type="PRINTS" id="PR00447">
    <property type="entry name" value="NATRESASSCMP"/>
</dbReference>
<evidence type="ECO:0000256" key="3">
    <source>
        <dbReference type="ARBA" id="ARBA00022692"/>
    </source>
</evidence>
<feature type="transmembrane region" description="Helical" evidence="6">
    <location>
        <begin position="368"/>
        <end position="390"/>
    </location>
</feature>
<feature type="transmembrane region" description="Helical" evidence="6">
    <location>
        <begin position="207"/>
        <end position="226"/>
    </location>
</feature>
<keyword evidence="2" id="KW-0813">Transport</keyword>
<dbReference type="InterPro" id="IPR001046">
    <property type="entry name" value="NRAMP_fam"/>
</dbReference>
<feature type="transmembrane region" description="Helical" evidence="6">
    <location>
        <begin position="127"/>
        <end position="152"/>
    </location>
</feature>
<feature type="transmembrane region" description="Helical" evidence="6">
    <location>
        <begin position="306"/>
        <end position="325"/>
    </location>
</feature>
<evidence type="ECO:0000256" key="6">
    <source>
        <dbReference type="SAM" id="Phobius"/>
    </source>
</evidence>
<dbReference type="Pfam" id="PF01566">
    <property type="entry name" value="Nramp"/>
    <property type="match status" value="1"/>
</dbReference>
<organism evidence="7">
    <name type="scientific">freshwater sediment metagenome</name>
    <dbReference type="NCBI Taxonomy" id="556182"/>
    <lineage>
        <taxon>unclassified sequences</taxon>
        <taxon>metagenomes</taxon>
        <taxon>ecological metagenomes</taxon>
    </lineage>
</organism>
<dbReference type="GO" id="GO:0034755">
    <property type="term" value="P:iron ion transmembrane transport"/>
    <property type="evidence" value="ECO:0007669"/>
    <property type="project" value="TreeGrafter"/>
</dbReference>
<feature type="transmembrane region" description="Helical" evidence="6">
    <location>
        <begin position="96"/>
        <end position="115"/>
    </location>
</feature>
<dbReference type="PANTHER" id="PTHR11706:SF33">
    <property type="entry name" value="NATURAL RESISTANCE-ASSOCIATED MACROPHAGE PROTEIN 2"/>
    <property type="match status" value="1"/>
</dbReference>
<dbReference type="PANTHER" id="PTHR11706">
    <property type="entry name" value="SOLUTE CARRIER PROTEIN FAMILY 11 MEMBER"/>
    <property type="match status" value="1"/>
</dbReference>
<dbReference type="EMBL" id="OY288114">
    <property type="protein sequence ID" value="CAJ0884596.1"/>
    <property type="molecule type" value="Genomic_DNA"/>
</dbReference>
<reference evidence="7" key="1">
    <citation type="submission" date="2023-07" db="EMBL/GenBank/DDBJ databases">
        <authorList>
            <person name="Pelsma A.J. K."/>
        </authorList>
    </citation>
    <scope>NUCLEOTIDE SEQUENCE</scope>
</reference>
<dbReference type="GO" id="GO:0015086">
    <property type="term" value="F:cadmium ion transmembrane transporter activity"/>
    <property type="evidence" value="ECO:0007669"/>
    <property type="project" value="TreeGrafter"/>
</dbReference>
<keyword evidence="5 6" id="KW-0472">Membrane</keyword>
<feature type="transmembrane region" description="Helical" evidence="6">
    <location>
        <begin position="247"/>
        <end position="276"/>
    </location>
</feature>
<dbReference type="AlphaFoldDB" id="A0AA48M414"/>
<dbReference type="NCBIfam" id="TIGR01197">
    <property type="entry name" value="nramp"/>
    <property type="match status" value="1"/>
</dbReference>
<sequence length="434" mass="45706">MSSAPSMRGELRRSIIVPDGDRLFKRIFVFLGPGYLVATGYMDPGNWATALAGGSKFGAALLFVAVLSSLMAIVLQSLSARLGVGAGLDLAQACRAHAPFPVAVGLWLLAEAGIFATDLAEVIGTAIGLQLLFGLPLALGIVATVLDTFLVLGFERLGFRKIELFVVAMLGLIGFCFAAQLVMARPEWGAVARGLIPTSRFFTDPEMLYLGLGILGATVMPHNLFLHSFVVQTRAVGVSTRQKREAVRFAVIDSTLALFFALFVNGAILVLAASVFHASGHTEVAELGEAHRLIAPLLGEPVAAKLFAVALIACGLNSTITATLAGQIVMEGFIRLRLAPATRRLITRAIAIAPAIAVTLYAGESATARLLVLSQVVLSVTLPFAVVPLVLFTAQRKVMGELVAPRRTTLVASLIAAAVIALNLKLLWDASTGV</sequence>
<evidence type="ECO:0000256" key="4">
    <source>
        <dbReference type="ARBA" id="ARBA00022989"/>
    </source>
</evidence>
<keyword evidence="3 6" id="KW-0812">Transmembrane</keyword>
<feature type="transmembrane region" description="Helical" evidence="6">
    <location>
        <begin position="164"/>
        <end position="183"/>
    </location>
</feature>
<feature type="transmembrane region" description="Helical" evidence="6">
    <location>
        <begin position="345"/>
        <end position="362"/>
    </location>
</feature>
<dbReference type="GO" id="GO:0005886">
    <property type="term" value="C:plasma membrane"/>
    <property type="evidence" value="ECO:0007669"/>
    <property type="project" value="TreeGrafter"/>
</dbReference>
<name>A0AA48M414_9ZZZZ</name>
<feature type="transmembrane region" description="Helical" evidence="6">
    <location>
        <begin position="57"/>
        <end position="75"/>
    </location>
</feature>
<protein>
    <submittedName>
        <fullName evidence="7">Divalent metal cation transporter MntH</fullName>
    </submittedName>
</protein>